<dbReference type="Proteomes" id="UP000805193">
    <property type="component" value="Unassembled WGS sequence"/>
</dbReference>
<evidence type="ECO:0000313" key="2">
    <source>
        <dbReference type="Proteomes" id="UP000805193"/>
    </source>
</evidence>
<keyword evidence="2" id="KW-1185">Reference proteome</keyword>
<reference evidence="1 2" key="1">
    <citation type="journal article" date="2020" name="Cell">
        <title>Large-Scale Comparative Analyses of Tick Genomes Elucidate Their Genetic Diversity and Vector Capacities.</title>
        <authorList>
            <consortium name="Tick Genome and Microbiome Consortium (TIGMIC)"/>
            <person name="Jia N."/>
            <person name="Wang J."/>
            <person name="Shi W."/>
            <person name="Du L."/>
            <person name="Sun Y."/>
            <person name="Zhan W."/>
            <person name="Jiang J.F."/>
            <person name="Wang Q."/>
            <person name="Zhang B."/>
            <person name="Ji P."/>
            <person name="Bell-Sakyi L."/>
            <person name="Cui X.M."/>
            <person name="Yuan T.T."/>
            <person name="Jiang B.G."/>
            <person name="Yang W.F."/>
            <person name="Lam T.T."/>
            <person name="Chang Q.C."/>
            <person name="Ding S.J."/>
            <person name="Wang X.J."/>
            <person name="Zhu J.G."/>
            <person name="Ruan X.D."/>
            <person name="Zhao L."/>
            <person name="Wei J.T."/>
            <person name="Ye R.Z."/>
            <person name="Que T.C."/>
            <person name="Du C.H."/>
            <person name="Zhou Y.H."/>
            <person name="Cheng J.X."/>
            <person name="Dai P.F."/>
            <person name="Guo W.B."/>
            <person name="Han X.H."/>
            <person name="Huang E.J."/>
            <person name="Li L.F."/>
            <person name="Wei W."/>
            <person name="Gao Y.C."/>
            <person name="Liu J.Z."/>
            <person name="Shao H.Z."/>
            <person name="Wang X."/>
            <person name="Wang C.C."/>
            <person name="Yang T.C."/>
            <person name="Huo Q.B."/>
            <person name="Li W."/>
            <person name="Chen H.Y."/>
            <person name="Chen S.E."/>
            <person name="Zhou L.G."/>
            <person name="Ni X.B."/>
            <person name="Tian J.H."/>
            <person name="Sheng Y."/>
            <person name="Liu T."/>
            <person name="Pan Y.S."/>
            <person name="Xia L.Y."/>
            <person name="Li J."/>
            <person name="Zhao F."/>
            <person name="Cao W.C."/>
        </authorList>
    </citation>
    <scope>NUCLEOTIDE SEQUENCE [LARGE SCALE GENOMIC DNA]</scope>
    <source>
        <strain evidence="1">Iper-2018</strain>
    </source>
</reference>
<protein>
    <submittedName>
        <fullName evidence="1">Uncharacterized protein</fullName>
    </submittedName>
</protein>
<gene>
    <name evidence="1" type="ORF">HPB47_011981</name>
</gene>
<evidence type="ECO:0000313" key="1">
    <source>
        <dbReference type="EMBL" id="KAG0410917.1"/>
    </source>
</evidence>
<sequence length="163" mass="17438">MRVACTDVTSAAIVVVLQRTFCAKNACSSTRTSSSRPPRSFGCTVSAPFPPVGPHAQAGRVDCIAAHSSTELLGRRRPLMKSGRRHAHRTRSRRVGAVRLTPGSVSARPRDPPRGSGQSPVRAPPAAHSDPAIDHLQSSQAPRPALKESWERCSISSLVITNF</sequence>
<comment type="caution">
    <text evidence="1">The sequence shown here is derived from an EMBL/GenBank/DDBJ whole genome shotgun (WGS) entry which is preliminary data.</text>
</comment>
<proteinExistence type="predicted"/>
<accession>A0AC60NUX6</accession>
<organism evidence="1 2">
    <name type="scientific">Ixodes persulcatus</name>
    <name type="common">Taiga tick</name>
    <dbReference type="NCBI Taxonomy" id="34615"/>
    <lineage>
        <taxon>Eukaryota</taxon>
        <taxon>Metazoa</taxon>
        <taxon>Ecdysozoa</taxon>
        <taxon>Arthropoda</taxon>
        <taxon>Chelicerata</taxon>
        <taxon>Arachnida</taxon>
        <taxon>Acari</taxon>
        <taxon>Parasitiformes</taxon>
        <taxon>Ixodida</taxon>
        <taxon>Ixodoidea</taxon>
        <taxon>Ixodidae</taxon>
        <taxon>Ixodinae</taxon>
        <taxon>Ixodes</taxon>
    </lineage>
</organism>
<name>A0AC60NUX6_IXOPE</name>
<dbReference type="EMBL" id="JABSTQ010011474">
    <property type="protein sequence ID" value="KAG0410917.1"/>
    <property type="molecule type" value="Genomic_DNA"/>
</dbReference>